<evidence type="ECO:0000259" key="4">
    <source>
        <dbReference type="Pfam" id="PF00535"/>
    </source>
</evidence>
<evidence type="ECO:0000256" key="2">
    <source>
        <dbReference type="ARBA" id="ARBA00022676"/>
    </source>
</evidence>
<sequence>MNKRYIPCKGVMPLKDVRRRCFLDGSCLSLIVPISRDASNQYVSKLIQTYQSITNVELIFVAHKLLNVDPFRLVVNDAWQHVYEAHVIGAKKATRSCMLFLDLNQHITVPTLQQFLQPLMDNSADAVLNNMDYEFQKKHRHIPSTIFPQITNAFIHRSDLKIDQIVFVPYGLSRKAVDTIGIDTLSNPVEAHVKLVQQGYVLSHQLPIRNIFQLQNQVWDRKDDRRRIDDYLQAYTKRFPPNSRSKFSDGERRLDVLDSVIQGHQPTIRKNDHANNPLSQLSVIIPAQNEQARIKAVIEECMRLGPLEIIVVVNGSNDQTAVHAYDAGATVIQFAEKLGLDTGRAIGAHFATGEILLFVDGDFVIAMEDLQPFVQAVERGVDVAVNDLNASLKQHWPLHLVTACKYAINVACNRADLGVGSTVAVPHALSRKSIEKVGVGSLANPVLAYVKLLVNHCVVENVHHVEVDKINRFRPHTHYANRKGCLAPTTSVIAGDHLEAMIYLGNLQKKGEKKNGL</sequence>
<evidence type="ECO:0000313" key="5">
    <source>
        <dbReference type="EMBL" id="ASV67456.1"/>
    </source>
</evidence>
<dbReference type="InterPro" id="IPR039528">
    <property type="entry name" value="DPM1-like"/>
</dbReference>
<dbReference type="KEGG" id="bko:CKF48_09010"/>
<dbReference type="InterPro" id="IPR029044">
    <property type="entry name" value="Nucleotide-diphossugar_trans"/>
</dbReference>
<dbReference type="Pfam" id="PF00535">
    <property type="entry name" value="Glycos_transf_2"/>
    <property type="match status" value="1"/>
</dbReference>
<gene>
    <name evidence="5" type="ORF">CKF48_09010</name>
</gene>
<keyword evidence="3" id="KW-0808">Transferase</keyword>
<dbReference type="Gene3D" id="3.90.550.10">
    <property type="entry name" value="Spore Coat Polysaccharide Biosynthesis Protein SpsA, Chain A"/>
    <property type="match status" value="1"/>
</dbReference>
<proteinExistence type="inferred from homology"/>
<evidence type="ECO:0000313" key="6">
    <source>
        <dbReference type="Proteomes" id="UP000215137"/>
    </source>
</evidence>
<dbReference type="PANTHER" id="PTHR43398:SF1">
    <property type="entry name" value="DOLICHOL-PHOSPHATE MANNOSYLTRANSFERASE SUBUNIT 1"/>
    <property type="match status" value="1"/>
</dbReference>
<dbReference type="SUPFAM" id="SSF53448">
    <property type="entry name" value="Nucleotide-diphospho-sugar transferases"/>
    <property type="match status" value="1"/>
</dbReference>
<name>A0A248TGX0_9BACI</name>
<organism evidence="5 6">
    <name type="scientific">Cytobacillus kochii</name>
    <dbReference type="NCBI Taxonomy" id="859143"/>
    <lineage>
        <taxon>Bacteria</taxon>
        <taxon>Bacillati</taxon>
        <taxon>Bacillota</taxon>
        <taxon>Bacilli</taxon>
        <taxon>Bacillales</taxon>
        <taxon>Bacillaceae</taxon>
        <taxon>Cytobacillus</taxon>
    </lineage>
</organism>
<keyword evidence="6" id="KW-1185">Reference proteome</keyword>
<evidence type="ECO:0000256" key="1">
    <source>
        <dbReference type="ARBA" id="ARBA00006739"/>
    </source>
</evidence>
<dbReference type="GO" id="GO:0004582">
    <property type="term" value="F:dolichyl-phosphate beta-D-mannosyltransferase activity"/>
    <property type="evidence" value="ECO:0007669"/>
    <property type="project" value="InterPro"/>
</dbReference>
<dbReference type="PANTHER" id="PTHR43398">
    <property type="entry name" value="DOLICHOL-PHOSPHATE MANNOSYLTRANSFERASE SUBUNIT 1"/>
    <property type="match status" value="1"/>
</dbReference>
<dbReference type="AlphaFoldDB" id="A0A248TGX0"/>
<comment type="similarity">
    <text evidence="1">Belongs to the glycosyltransferase 2 family.</text>
</comment>
<dbReference type="Proteomes" id="UP000215137">
    <property type="component" value="Chromosome"/>
</dbReference>
<dbReference type="InterPro" id="IPR001173">
    <property type="entry name" value="Glyco_trans_2-like"/>
</dbReference>
<dbReference type="GO" id="GO:0016020">
    <property type="term" value="C:membrane"/>
    <property type="evidence" value="ECO:0007669"/>
    <property type="project" value="GOC"/>
</dbReference>
<dbReference type="EMBL" id="CP022983">
    <property type="protein sequence ID" value="ASV67456.1"/>
    <property type="molecule type" value="Genomic_DNA"/>
</dbReference>
<reference evidence="5 6" key="1">
    <citation type="submission" date="2017-08" db="EMBL/GenBank/DDBJ databases">
        <title>Complete Genome Sequence of Bacillus kochii Oregon-R-modENCODE STRAIN BDGP4, isolated from Drosophila melanogaster gut.</title>
        <authorList>
            <person name="Wan K.H."/>
            <person name="Yu C."/>
            <person name="Park S."/>
            <person name="Hammonds A.S."/>
            <person name="Booth B.W."/>
            <person name="Celniker S.E."/>
        </authorList>
    </citation>
    <scope>NUCLEOTIDE SEQUENCE [LARGE SCALE GENOMIC DNA]</scope>
    <source>
        <strain evidence="5 6">BDGP4</strain>
    </source>
</reference>
<protein>
    <recommendedName>
        <fullName evidence="4">Glycosyltransferase 2-like domain-containing protein</fullName>
    </recommendedName>
</protein>
<accession>A0A248TGX0</accession>
<evidence type="ECO:0000256" key="3">
    <source>
        <dbReference type="ARBA" id="ARBA00022679"/>
    </source>
</evidence>
<dbReference type="GO" id="GO:0009247">
    <property type="term" value="P:glycolipid biosynthetic process"/>
    <property type="evidence" value="ECO:0007669"/>
    <property type="project" value="TreeGrafter"/>
</dbReference>
<keyword evidence="2" id="KW-0328">Glycosyltransferase</keyword>
<feature type="domain" description="Glycosyltransferase 2-like" evidence="4">
    <location>
        <begin position="282"/>
        <end position="385"/>
    </location>
</feature>